<proteinExistence type="predicted"/>
<dbReference type="AlphaFoldDB" id="A0AAE8MSM1"/>
<keyword evidence="1" id="KW-0040">ANK repeat</keyword>
<organism evidence="2 3">
    <name type="scientific">Cephalotrichum gorgonifer</name>
    <dbReference type="NCBI Taxonomy" id="2041049"/>
    <lineage>
        <taxon>Eukaryota</taxon>
        <taxon>Fungi</taxon>
        <taxon>Dikarya</taxon>
        <taxon>Ascomycota</taxon>
        <taxon>Pezizomycotina</taxon>
        <taxon>Sordariomycetes</taxon>
        <taxon>Hypocreomycetidae</taxon>
        <taxon>Microascales</taxon>
        <taxon>Microascaceae</taxon>
        <taxon>Cephalotrichum</taxon>
    </lineage>
</organism>
<dbReference type="InterPro" id="IPR036770">
    <property type="entry name" value="Ankyrin_rpt-contain_sf"/>
</dbReference>
<name>A0AAE8MSM1_9PEZI</name>
<dbReference type="PROSITE" id="PS50088">
    <property type="entry name" value="ANK_REPEAT"/>
    <property type="match status" value="1"/>
</dbReference>
<accession>A0AAE8MSM1</accession>
<gene>
    <name evidence="2" type="ORF">DNG_02225</name>
</gene>
<protein>
    <submittedName>
        <fullName evidence="2">Uncharacterized protein</fullName>
    </submittedName>
</protein>
<feature type="repeat" description="ANK" evidence="1">
    <location>
        <begin position="207"/>
        <end position="239"/>
    </location>
</feature>
<dbReference type="SMART" id="SM00248">
    <property type="entry name" value="ANK"/>
    <property type="match status" value="2"/>
</dbReference>
<evidence type="ECO:0000313" key="2">
    <source>
        <dbReference type="EMBL" id="SPN99188.1"/>
    </source>
</evidence>
<evidence type="ECO:0000313" key="3">
    <source>
        <dbReference type="Proteomes" id="UP001187682"/>
    </source>
</evidence>
<sequence>MLSLLVEFGADLLAKDPILPITPLQWLLSGRLQTDDMLGILLKGDQPDQVYIEALHRTFRSQLIELQAIEPSSPRSNSQAGKERQYRVDLKEQFRRVLTHPRLVRYIDSTEDEHGATLIQQAAYVLHSSSVRLLLDAGADAGRAFHHGSYSALPLQIAYTQARGLYAAKQQLLESFSESSRRRAGQAMEVAKELLKWHVARGDGVFHGITELHLACRMADGESMVELLSLGMDPRAKGRWPGVEQEVTPRELLRLELEADMEVVLNFPVPSEQDDAERPIPQAMDLLFAEFSGEEYDSSSVNTEDLEL</sequence>
<dbReference type="InterPro" id="IPR002110">
    <property type="entry name" value="Ankyrin_rpt"/>
</dbReference>
<dbReference type="SUPFAM" id="SSF48403">
    <property type="entry name" value="Ankyrin repeat"/>
    <property type="match status" value="1"/>
</dbReference>
<evidence type="ECO:0000256" key="1">
    <source>
        <dbReference type="PROSITE-ProRule" id="PRU00023"/>
    </source>
</evidence>
<comment type="caution">
    <text evidence="2">The sequence shown here is derived from an EMBL/GenBank/DDBJ whole genome shotgun (WGS) entry which is preliminary data.</text>
</comment>
<dbReference type="Proteomes" id="UP001187682">
    <property type="component" value="Unassembled WGS sequence"/>
</dbReference>
<dbReference type="EMBL" id="ONZQ02000002">
    <property type="protein sequence ID" value="SPN99188.1"/>
    <property type="molecule type" value="Genomic_DNA"/>
</dbReference>
<dbReference type="Gene3D" id="1.25.40.20">
    <property type="entry name" value="Ankyrin repeat-containing domain"/>
    <property type="match status" value="1"/>
</dbReference>
<reference evidence="2" key="1">
    <citation type="submission" date="2018-03" db="EMBL/GenBank/DDBJ databases">
        <authorList>
            <person name="Guldener U."/>
        </authorList>
    </citation>
    <scope>NUCLEOTIDE SEQUENCE</scope>
</reference>
<keyword evidence="3" id="KW-1185">Reference proteome</keyword>